<dbReference type="PROSITE" id="PS51318">
    <property type="entry name" value="TAT"/>
    <property type="match status" value="1"/>
</dbReference>
<name>A0A3N1DC21_9ACTN</name>
<reference evidence="2 3" key="1">
    <citation type="submission" date="2018-11" db="EMBL/GenBank/DDBJ databases">
        <title>Sequencing the genomes of 1000 actinobacteria strains.</title>
        <authorList>
            <person name="Klenk H.-P."/>
        </authorList>
    </citation>
    <scope>NUCLEOTIDE SEQUENCE [LARGE SCALE GENOMIC DNA]</scope>
    <source>
        <strain evidence="2 3">DSM 44254</strain>
    </source>
</reference>
<feature type="region of interest" description="Disordered" evidence="1">
    <location>
        <begin position="144"/>
        <end position="169"/>
    </location>
</feature>
<dbReference type="Proteomes" id="UP000272400">
    <property type="component" value="Unassembled WGS sequence"/>
</dbReference>
<dbReference type="InterPro" id="IPR047789">
    <property type="entry name" value="CU044_5270-like"/>
</dbReference>
<evidence type="ECO:0008006" key="4">
    <source>
        <dbReference type="Google" id="ProtNLM"/>
    </source>
</evidence>
<evidence type="ECO:0000313" key="2">
    <source>
        <dbReference type="EMBL" id="ROO91067.1"/>
    </source>
</evidence>
<organism evidence="2 3">
    <name type="scientific">Actinocorallia herbida</name>
    <dbReference type="NCBI Taxonomy" id="58109"/>
    <lineage>
        <taxon>Bacteria</taxon>
        <taxon>Bacillati</taxon>
        <taxon>Actinomycetota</taxon>
        <taxon>Actinomycetes</taxon>
        <taxon>Streptosporangiales</taxon>
        <taxon>Thermomonosporaceae</taxon>
        <taxon>Actinocorallia</taxon>
    </lineage>
</organism>
<proteinExistence type="predicted"/>
<gene>
    <name evidence="2" type="ORF">EDD29_8814</name>
</gene>
<keyword evidence="3" id="KW-1185">Reference proteome</keyword>
<dbReference type="NCBIfam" id="NF038083">
    <property type="entry name" value="CU044_5270_fam"/>
    <property type="match status" value="1"/>
</dbReference>
<dbReference type="EMBL" id="RJKE01000001">
    <property type="protein sequence ID" value="ROO91067.1"/>
    <property type="molecule type" value="Genomic_DNA"/>
</dbReference>
<dbReference type="InterPro" id="IPR006311">
    <property type="entry name" value="TAT_signal"/>
</dbReference>
<dbReference type="OrthoDB" id="3612087at2"/>
<protein>
    <recommendedName>
        <fullName evidence="4">CU044_5270 family protein</fullName>
    </recommendedName>
</protein>
<evidence type="ECO:0000256" key="1">
    <source>
        <dbReference type="SAM" id="MobiDB-lite"/>
    </source>
</evidence>
<evidence type="ECO:0000313" key="3">
    <source>
        <dbReference type="Proteomes" id="UP000272400"/>
    </source>
</evidence>
<sequence>MNEITTPRRSPRRRLILGGGLATVLAGAAAVAIAVAGTGVQEAPAPSFGAPGAPDLRLVSAEQVLTEASEAAAAEPDPKPGPGQYLYFSSKSHQAETVVGTELPAQPAFDTVREVWLSASGAQPGYLDQRTTDGRSPIREWLCDRPQGEATKGEVKKGAGGSDLSEPPTGCANNGAAYLTTVPTDPAAAKAWLYERSRGGNPADVQAFHTLGDTVRERRIPGASLAALFKAAAGIPGVDLSEGVTDLEGRTGIAVGQTYNTVRQELVFDAETFELLGERTLYDLHSDFHPTGDKSSAPAVLPPGVKDGDLLYSNVYLDSAIVDSPGTRP</sequence>
<accession>A0A3N1DC21</accession>
<feature type="compositionally biased region" description="Basic and acidic residues" evidence="1">
    <location>
        <begin position="144"/>
        <end position="157"/>
    </location>
</feature>
<comment type="caution">
    <text evidence="2">The sequence shown here is derived from an EMBL/GenBank/DDBJ whole genome shotgun (WGS) entry which is preliminary data.</text>
</comment>
<dbReference type="AlphaFoldDB" id="A0A3N1DC21"/>